<dbReference type="GO" id="GO:0004497">
    <property type="term" value="F:monooxygenase activity"/>
    <property type="evidence" value="ECO:0007669"/>
    <property type="project" value="UniProtKB-KW"/>
</dbReference>
<reference evidence="1 2" key="1">
    <citation type="submission" date="2018-09" db="EMBL/GenBank/DDBJ databases">
        <title>Genomic Encyclopedia of Archaeal and Bacterial Type Strains, Phase II (KMG-II): from individual species to whole genera.</title>
        <authorList>
            <person name="Goeker M."/>
        </authorList>
    </citation>
    <scope>NUCLEOTIDE SEQUENCE [LARGE SCALE GENOMIC DNA]</scope>
    <source>
        <strain evidence="1 2">DSM 21950</strain>
    </source>
</reference>
<evidence type="ECO:0000313" key="1">
    <source>
        <dbReference type="EMBL" id="RKE03216.1"/>
    </source>
</evidence>
<accession>A0A419X657</accession>
<name>A0A419X657_9BACT</name>
<dbReference type="PANTHER" id="PTHR39169">
    <property type="match status" value="1"/>
</dbReference>
<dbReference type="NCBIfam" id="NF008333">
    <property type="entry name" value="PRK11118.1"/>
    <property type="match status" value="1"/>
</dbReference>
<dbReference type="Pfam" id="PF08803">
    <property type="entry name" value="ydhR"/>
    <property type="match status" value="1"/>
</dbReference>
<sequence>MYVDFPHSGPFGEEMAKQMKDLANSINNEPGVVWKIWTQNESDKTAGGVYVFDNRANAEKYLAMHTERLNQWGYSEIRGRIFEVNEELSKINNGPFN</sequence>
<keyword evidence="1" id="KW-0560">Oxidoreductase</keyword>
<dbReference type="Gene3D" id="3.30.70.100">
    <property type="match status" value="1"/>
</dbReference>
<proteinExistence type="predicted"/>
<dbReference type="InterPro" id="IPR014910">
    <property type="entry name" value="YdhR"/>
</dbReference>
<protein>
    <submittedName>
        <fullName evidence="1">Putative monooxygenase ydhR</fullName>
    </submittedName>
</protein>
<keyword evidence="1" id="KW-0503">Monooxygenase</keyword>
<gene>
    <name evidence="1" type="ORF">BXY64_0208</name>
</gene>
<dbReference type="EMBL" id="RAPQ01000008">
    <property type="protein sequence ID" value="RKE03216.1"/>
    <property type="molecule type" value="Genomic_DNA"/>
</dbReference>
<dbReference type="Proteomes" id="UP000284531">
    <property type="component" value="Unassembled WGS sequence"/>
</dbReference>
<dbReference type="SUPFAM" id="SSF54909">
    <property type="entry name" value="Dimeric alpha+beta barrel"/>
    <property type="match status" value="1"/>
</dbReference>
<keyword evidence="2" id="KW-1185">Reference proteome</keyword>
<evidence type="ECO:0000313" key="2">
    <source>
        <dbReference type="Proteomes" id="UP000284531"/>
    </source>
</evidence>
<organism evidence="1 2">
    <name type="scientific">Marinifilum flexuosum</name>
    <dbReference type="NCBI Taxonomy" id="1117708"/>
    <lineage>
        <taxon>Bacteria</taxon>
        <taxon>Pseudomonadati</taxon>
        <taxon>Bacteroidota</taxon>
        <taxon>Bacteroidia</taxon>
        <taxon>Marinilabiliales</taxon>
        <taxon>Marinifilaceae</taxon>
    </lineage>
</organism>
<dbReference type="AlphaFoldDB" id="A0A419X657"/>
<dbReference type="PANTHER" id="PTHR39169:SF1">
    <property type="entry name" value="MONOOXYGENASE YDHR-RELATED"/>
    <property type="match status" value="1"/>
</dbReference>
<dbReference type="InterPro" id="IPR011008">
    <property type="entry name" value="Dimeric_a/b-barrel"/>
</dbReference>
<comment type="caution">
    <text evidence="1">The sequence shown here is derived from an EMBL/GenBank/DDBJ whole genome shotgun (WGS) entry which is preliminary data.</text>
</comment>